<gene>
    <name evidence="8" type="ORF">LSAT_V11C900499280</name>
</gene>
<dbReference type="Pfam" id="PF10551">
    <property type="entry name" value="MULE"/>
    <property type="match status" value="1"/>
</dbReference>
<feature type="region of interest" description="Disordered" evidence="6">
    <location>
        <begin position="714"/>
        <end position="741"/>
    </location>
</feature>
<evidence type="ECO:0000256" key="4">
    <source>
        <dbReference type="PROSITE-ProRule" id="PRU00325"/>
    </source>
</evidence>
<evidence type="ECO:0000256" key="5">
    <source>
        <dbReference type="SAM" id="Coils"/>
    </source>
</evidence>
<keyword evidence="5" id="KW-0175">Coiled coil</keyword>
<feature type="compositionally biased region" description="Polar residues" evidence="6">
    <location>
        <begin position="9"/>
        <end position="18"/>
    </location>
</feature>
<dbReference type="PANTHER" id="PTHR47718">
    <property type="entry name" value="OS01G0519700 PROTEIN"/>
    <property type="match status" value="1"/>
</dbReference>
<dbReference type="PANTHER" id="PTHR47718:SF12">
    <property type="entry name" value="PROTEIN FAR1-RELATED SEQUENCE"/>
    <property type="match status" value="1"/>
</dbReference>
<dbReference type="Pfam" id="PF04434">
    <property type="entry name" value="SWIM"/>
    <property type="match status" value="1"/>
</dbReference>
<dbReference type="GO" id="GO:0008270">
    <property type="term" value="F:zinc ion binding"/>
    <property type="evidence" value="ECO:0007669"/>
    <property type="project" value="UniProtKB-KW"/>
</dbReference>
<feature type="region of interest" description="Disordered" evidence="6">
    <location>
        <begin position="9"/>
        <end position="45"/>
    </location>
</feature>
<accession>A0A9R1UH00</accession>
<evidence type="ECO:0000313" key="8">
    <source>
        <dbReference type="EMBL" id="KAJ0186836.1"/>
    </source>
</evidence>
<dbReference type="PROSITE" id="PS50966">
    <property type="entry name" value="ZF_SWIM"/>
    <property type="match status" value="1"/>
</dbReference>
<feature type="compositionally biased region" description="Acidic residues" evidence="6">
    <location>
        <begin position="20"/>
        <end position="31"/>
    </location>
</feature>
<keyword evidence="2 4" id="KW-0863">Zinc-finger</keyword>
<evidence type="ECO:0000256" key="3">
    <source>
        <dbReference type="ARBA" id="ARBA00022833"/>
    </source>
</evidence>
<organism evidence="8 9">
    <name type="scientific">Lactuca sativa</name>
    <name type="common">Garden lettuce</name>
    <dbReference type="NCBI Taxonomy" id="4236"/>
    <lineage>
        <taxon>Eukaryota</taxon>
        <taxon>Viridiplantae</taxon>
        <taxon>Streptophyta</taxon>
        <taxon>Embryophyta</taxon>
        <taxon>Tracheophyta</taxon>
        <taxon>Spermatophyta</taxon>
        <taxon>Magnoliopsida</taxon>
        <taxon>eudicotyledons</taxon>
        <taxon>Gunneridae</taxon>
        <taxon>Pentapetalae</taxon>
        <taxon>asterids</taxon>
        <taxon>campanulids</taxon>
        <taxon>Asterales</taxon>
        <taxon>Asteraceae</taxon>
        <taxon>Cichorioideae</taxon>
        <taxon>Cichorieae</taxon>
        <taxon>Lactucinae</taxon>
        <taxon>Lactuca</taxon>
    </lineage>
</organism>
<evidence type="ECO:0000256" key="2">
    <source>
        <dbReference type="ARBA" id="ARBA00022771"/>
    </source>
</evidence>
<keyword evidence="3" id="KW-0862">Zinc</keyword>
<feature type="domain" description="SWIM-type" evidence="7">
    <location>
        <begin position="561"/>
        <end position="599"/>
    </location>
</feature>
<proteinExistence type="predicted"/>
<dbReference type="EMBL" id="NBSK02000009">
    <property type="protein sequence ID" value="KAJ0186836.1"/>
    <property type="molecule type" value="Genomic_DNA"/>
</dbReference>
<name>A0A9R1UH00_LACSA</name>
<dbReference type="InterPro" id="IPR018289">
    <property type="entry name" value="MULE_transposase_dom"/>
</dbReference>
<reference evidence="8 9" key="1">
    <citation type="journal article" date="2017" name="Nat. Commun.">
        <title>Genome assembly with in vitro proximity ligation data and whole-genome triplication in lettuce.</title>
        <authorList>
            <person name="Reyes-Chin-Wo S."/>
            <person name="Wang Z."/>
            <person name="Yang X."/>
            <person name="Kozik A."/>
            <person name="Arikit S."/>
            <person name="Song C."/>
            <person name="Xia L."/>
            <person name="Froenicke L."/>
            <person name="Lavelle D.O."/>
            <person name="Truco M.J."/>
            <person name="Xia R."/>
            <person name="Zhu S."/>
            <person name="Xu C."/>
            <person name="Xu H."/>
            <person name="Xu X."/>
            <person name="Cox K."/>
            <person name="Korf I."/>
            <person name="Meyers B.C."/>
            <person name="Michelmore R.W."/>
        </authorList>
    </citation>
    <scope>NUCLEOTIDE SEQUENCE [LARGE SCALE GENOMIC DNA]</scope>
    <source>
        <strain evidence="9">cv. Salinas</strain>
        <tissue evidence="8">Seedlings</tissue>
    </source>
</reference>
<keyword evidence="1" id="KW-0479">Metal-binding</keyword>
<dbReference type="InterPro" id="IPR006564">
    <property type="entry name" value="Znf_PMZ"/>
</dbReference>
<dbReference type="Proteomes" id="UP000235145">
    <property type="component" value="Unassembled WGS sequence"/>
</dbReference>
<feature type="coiled-coil region" evidence="5">
    <location>
        <begin position="636"/>
        <end position="670"/>
    </location>
</feature>
<evidence type="ECO:0000259" key="7">
    <source>
        <dbReference type="PROSITE" id="PS50966"/>
    </source>
</evidence>
<sequence>MNTTDMFFISIDNSTQDSEGGYEDTSDENESDNQSGRESESSDECVNNRILYSPGGSSKLWKPTVAKEIMPDEHVTFESLTHAINVYRKYAEHAGFDVRLNTTTRFRHDKSIKIKYVVCNRAGKIPDRSLDTMDTNNGGRKHRNSNFIVTDCKALIKFERVGVGRSGFQIREFQELHNHPLYTTEEHKEFIIRATTANVGATKAHKLRAALKGGYECVGPEESDFKNFRKKLGNIIGNKDAQLVVNKMNERKTHYPDYSFEYKCVDSVLNAMFWADETYKVFYKEFGDVISFDATFRTNKYGMVFVPFTTIDNHKRSVTVGAGLLSNEKIESYCWLLEAFLKAHGKAPTLVLTDQDPSILQAVEAVFPNAQHRLCLWHITKKLQVNVCCMGNSLTYGQRGCFEEHRFQKTLQQTSVEYIYLDTLDFETVWKSLMQDHNLQDKRWFKDMYHKRTSWIPAYFKDMPMHGLMKTTSRFESVNSFFNKYSHHGNFLLYFMVNYDTTIGKQCNTQRPKVYTNTIFAEIRKEIYKGAWNCSIDSVENINGWQVVMITHLDKRRHVKTKCKVELKLPEKEVKCTCDLFKRMGILCRHVFAVLKNHHIEEIPEQYILRRWRRDIISSHLLVSKNGLVGMEDETFKLLTKEYSNMEYSLERLKNDKEKLEDFVKTTRTMRSVMEHDPVNNVALDESDEVVFRLFGVSIPEDIDINVPPVIHNKGSGTKKRMVSASERATTSSKSGSRRCT</sequence>
<dbReference type="Pfam" id="PF03101">
    <property type="entry name" value="FAR1"/>
    <property type="match status" value="1"/>
</dbReference>
<comment type="caution">
    <text evidence="8">The sequence shown here is derived from an EMBL/GenBank/DDBJ whole genome shotgun (WGS) entry which is preliminary data.</text>
</comment>
<dbReference type="AlphaFoldDB" id="A0A9R1UH00"/>
<evidence type="ECO:0000256" key="1">
    <source>
        <dbReference type="ARBA" id="ARBA00022723"/>
    </source>
</evidence>
<evidence type="ECO:0000256" key="6">
    <source>
        <dbReference type="SAM" id="MobiDB-lite"/>
    </source>
</evidence>
<protein>
    <recommendedName>
        <fullName evidence="7">SWIM-type domain-containing protein</fullName>
    </recommendedName>
</protein>
<dbReference type="SMART" id="SM00575">
    <property type="entry name" value="ZnF_PMZ"/>
    <property type="match status" value="1"/>
</dbReference>
<keyword evidence="9" id="KW-1185">Reference proteome</keyword>
<dbReference type="InterPro" id="IPR004330">
    <property type="entry name" value="FAR1_DNA_bnd_dom"/>
</dbReference>
<evidence type="ECO:0000313" key="9">
    <source>
        <dbReference type="Proteomes" id="UP000235145"/>
    </source>
</evidence>
<dbReference type="InterPro" id="IPR007527">
    <property type="entry name" value="Znf_SWIM"/>
</dbReference>